<feature type="domain" description="Chitin-binding type-2" evidence="1">
    <location>
        <begin position="150"/>
        <end position="210"/>
    </location>
</feature>
<feature type="non-terminal residue" evidence="2">
    <location>
        <position position="3623"/>
    </location>
</feature>
<organism evidence="2 3">
    <name type="scientific">Dreissena polymorpha</name>
    <name type="common">Zebra mussel</name>
    <name type="synonym">Mytilus polymorpha</name>
    <dbReference type="NCBI Taxonomy" id="45954"/>
    <lineage>
        <taxon>Eukaryota</taxon>
        <taxon>Metazoa</taxon>
        <taxon>Spiralia</taxon>
        <taxon>Lophotrochozoa</taxon>
        <taxon>Mollusca</taxon>
        <taxon>Bivalvia</taxon>
        <taxon>Autobranchia</taxon>
        <taxon>Heteroconchia</taxon>
        <taxon>Euheterodonta</taxon>
        <taxon>Imparidentia</taxon>
        <taxon>Neoheterodontei</taxon>
        <taxon>Myida</taxon>
        <taxon>Dreissenoidea</taxon>
        <taxon>Dreissenidae</taxon>
        <taxon>Dreissena</taxon>
    </lineage>
</organism>
<evidence type="ECO:0000313" key="2">
    <source>
        <dbReference type="EMBL" id="KAH3701468.1"/>
    </source>
</evidence>
<gene>
    <name evidence="2" type="ORF">DPMN_076456</name>
</gene>
<evidence type="ECO:0000259" key="1">
    <source>
        <dbReference type="PROSITE" id="PS50940"/>
    </source>
</evidence>
<feature type="domain" description="Chitin-binding type-2" evidence="1">
    <location>
        <begin position="894"/>
        <end position="955"/>
    </location>
</feature>
<dbReference type="SMART" id="SM00494">
    <property type="entry name" value="ChtBD2"/>
    <property type="match status" value="34"/>
</dbReference>
<feature type="domain" description="Chitin-binding type-2" evidence="1">
    <location>
        <begin position="1491"/>
        <end position="1550"/>
    </location>
</feature>
<feature type="domain" description="Chitin-binding type-2" evidence="1">
    <location>
        <begin position="1785"/>
        <end position="1845"/>
    </location>
</feature>
<feature type="domain" description="Chitin-binding type-2" evidence="1">
    <location>
        <begin position="746"/>
        <end position="806"/>
    </location>
</feature>
<protein>
    <recommendedName>
        <fullName evidence="1">Chitin-binding type-2 domain-containing protein</fullName>
    </recommendedName>
</protein>
<dbReference type="Proteomes" id="UP000828390">
    <property type="component" value="Unassembled WGS sequence"/>
</dbReference>
<reference evidence="2" key="1">
    <citation type="journal article" date="2019" name="bioRxiv">
        <title>The Genome of the Zebra Mussel, Dreissena polymorpha: A Resource for Invasive Species Research.</title>
        <authorList>
            <person name="McCartney M.A."/>
            <person name="Auch B."/>
            <person name="Kono T."/>
            <person name="Mallez S."/>
            <person name="Zhang Y."/>
            <person name="Obille A."/>
            <person name="Becker A."/>
            <person name="Abrahante J.E."/>
            <person name="Garbe J."/>
            <person name="Badalamenti J.P."/>
            <person name="Herman A."/>
            <person name="Mangelson H."/>
            <person name="Liachko I."/>
            <person name="Sullivan S."/>
            <person name="Sone E.D."/>
            <person name="Koren S."/>
            <person name="Silverstein K.A.T."/>
            <person name="Beckman K.B."/>
            <person name="Gohl D.M."/>
        </authorList>
    </citation>
    <scope>NUCLEOTIDE SEQUENCE</scope>
    <source>
        <strain evidence="2">Duluth1</strain>
        <tissue evidence="2">Whole animal</tissue>
    </source>
</reference>
<dbReference type="GO" id="GO:0008061">
    <property type="term" value="F:chitin binding"/>
    <property type="evidence" value="ECO:0007669"/>
    <property type="project" value="InterPro"/>
</dbReference>
<sequence length="3623" mass="403036">SLQFYCRVHPTAKIPEPHNCAKYYDCTKKGRTLQDFTSECQYPDLFSMTTNQCENFSQVACTPRTEPQAPCEYDQNHCPPTNTTCSCPDNHADCRGQLDGTQSWPGKLWGPDFVDCLTNRTMKQQRCSPGLYFNPVLKKCIDSVKPGEVTDVCSANPTLVLQDSQNCAKYINCSLATSLLGNHMQECTYPDLFSMTTKSCDKFEKVNCDQRPEPMAPCDYDQNKCAPGNATCHCPDNLPSCVGLADGNQSYPSRIWKPDYVVCYKNRTILPTHKCTKGYFHPVLKQCTENIAKTDAVPYCKANPTGIIPVPDSCAQYINCSRVASGLANADPVSECIYPDLFSMASMSCQDFTTVQCDKRPEPMAPCEYKQFNCSLLDPKCVPCPDRLPSCVGLVDGNQSYPSRMWKPDYVDCYKNRTTLPVKRCTKGYFHPVLKQCTEIVNKTDAKPYCTANPNDVIAMPDDCAQYIDCTVIIGNPTAEPVKECPYPDLFSTLSMVCQDFTTVQCDKRPEPMAPCEYEKLRCAPGNSTCNCPATLPSCVGLTNGNQPFPSRMWKPDFVICNKNRTNLPTEKCTKGYFHPTLKRCTEDITKPDATPYCQANPTAIVPLSDNCAQYINCSVVAMGTIADPVQECTYPDLFSKVTLMCVNFTTLPSCDGRREPMAPCEYKQNLCSPLQTPGCTPCPSRLPSCVGVPDGDQPFPGQLWADNFVHCYRNRTLGVDKCPAGSVFDPNTRQCTSSINSKNIDSFCQANPTAVKTNPSNCAQFFNCSDLSSRYGHFLEECTYPMLFSNTTLTCERFESVNCKNRSEPQAPCEYLQNLCNPSDPNCVRCPDRLPSCVGLADGNQPFPNRMWKPDYVVCNKNRTNLPTQKCTKGYFHPVLKQCTEDVNKTDAKDYCHANPTSVLPMANNCAKYINCSAFLVGDVPDPVVECMYPDLFSTATLRCEKFESVVCNKRKEPQAPCEYDANQCDPGNPQCVPCATRLPSCVGLADGTRVFPGREWKPDHITCYKNRTVLPTDRCADGFFHPVKEQCTKDIDKVDALPYCQANPHDMIPMRNNCAQYIDCPHVLSANPTDPVGECTYPDLYSTVSRACQRFTTVTCGTRPEPMAPCEYEQNLCPPNNASCEHCPLRLPSCIGLSDGAQPFPTRLWLADYIQCYRNRTVAITKCRQGTIFDPIQQACVSDVPRDKMESYCQANPTAIKKDPDHCAQYFNCSETNTTLGHHLMECKYPDLFSDTTLRCESFETVLCATRNEPKAPCEYSQNQCNHGNTSCAPCQDRLPSCVGLPDGAQPFPSKLWSAQYVVCYKERTTELKQCPNNGFFNPTSKKCDNTVQRPDAKPYCQSHPAAVVTLHDNCAQYINCSAYMAGSLADPVVECTYPKLFDDNTLTCRDFQSVTCGARPEPKAPCYYQQYQKPCAPADSNCIPCDNTYPSCVGLADGNQPFPSRMWKPDYVVCNKNRTSLPTQKCTKGYFHPVLKQCTEDVNTTDAVPYCQANPRDMLPMATNCGKYYNCTATLVGGSVVQECPYPYLFSTLSMVCQDFTTVQCDKRPEPMAPCEYDQNQCSLSDPSCSPCPDRLPSCVGLPNGEEPAQAHLWTDMYVRCYRNRTLEVEHCPSGAVYNPDKLACVTKITSGDVSLYCQANHNAIKPHETNCAQYYNCSNPSSRFGNYIEECHYPDLFSTVSMSCAPYLTVPCGTRMEPQAPCDYLQNRCNGSEPGCVPCDQRLPSCLGLPDGKNAVAGKEWQPTYVKCKDNRTVSMEQCSTKYFHPITKKCTDQLDRGDVKDYCQKNPTAILAAEDNCALYFNCSDPHSMLGPYIGECTYPNLFSRFTMTCGSFRNTLCDSRPEPQAPCQYERNLCPKSDLQCLPCPERLPSCVGRHDGPQPDTTHLWGNKYIECFMNRTMTTRTCHPGEYFHPRLRQCRSYVDPVDIPEYCKMHATEVVTSPDNCAVYYNCSDSRSAFKAECPYPDLFDSTAMRCSSFEQIQCGNRPEPMAPCQYDQNQCKPSDLACKPCVDRFPSCVGHADGNWPVTSSSWGPDYVKCYKNRTLGVEHCKTGFFHPVQRTCTSDIGKNDLSYYCDAHPSAVIGNPDNCAQYVNCSLVTATTIPMQECTYPDLFAADTRTCSRFTTVTCGTRMEPQAPCEYDQNKCAPGDSSCTPCPERLPSCIGIQDGAQPFTGREWTQQYMECFRNRTVALNTCPPGSVFEPYQSSCVSRIDKNVIQSYCQFNPGALKEHADNCAQYYDCSQPASPLGPFLMECPYPQLFSALSSACVPYQQAQCGRKTEPKAPCDYIKNLCSPTDPNCIPCSSRLPSCDGLSNGPQPYPGRLWQTDYVSCRDNRTIAMETCPRGFFSPLQRSCVDSVTKTTIVDYCKAHPEDIMTDPSNCARFFNCSDPASPLGPYQEECSYPGLFSVQLKSCMPFDTVDCLNRHEPKAPCDYASNQCSPQDSQCVPCAQRHPSCEGLPDGDNLLQSSLWKGQYIRCMGNRTLSTERCGQGYFNPHTRFCQTDVDPVDIVPYCKANPQAIVAKGDNCAQYFLCSKVVGTMATVEECPYPDLFSRSTLRCERFESVDCDRRPEPQAPCQYSQNQCAPNDPTCAPCASRLPSCVREQDGFHPVGGQAWGSGYVECRKNRTISVSQCPQGSYFSPTDHRCTQNINTGDIDSFCRAHPTHIRLHPTNCAQYYDCAATALGGQILRECPYPQLFDPATLTCKPFTNVSCGIRFEPTAPCEYMSNQCSPSQTGCVPCNQRQPSCNGLADGYHAFPGLLWQQQYIICYKNRTTSVTQCTGVQLFNPTSRKCVDVKDLTKAEIQSYCQSHPTSVLADPTDCSRYFQCSAIGLSSGGHLQCTYPDLFSPTSGRCVDFSLVDCGTRKEPTRPCEYDHNQCPTSDPACVPCPTRLPDCQGRPDGDNGIPGMLWSLNYVRCQGNRTVEVKRCTQGVFDPNIRACSSNIGPSHINDLCFSNPKAIVPHPTNCAQYFDCSKASTPFGHFLMECPYPDLFDERTLTCKPFTQVQCGNKAEPKAPCEYFQNLCPAGNLTCTPCGQRLPSCVGLPDGSRSLPSQSWSPQFMTCSLGRTLALHQCPSGVFDPTRMVCSTSVQPVDIPKYCQANPQAVLPDPSSCSKYFNCSKPETGYQQECLYPMLFSVEFSSCDTFRNVQCGTRPEPQTPCEYTQNQCSLGDLSCVPCPQRLPSCRGLPDGINGAPGHLWTDMYIQCLQNRTMVVQHCRHGFFNPLQKQCVENVDPNQVNQVCQANPSAIFSDPTNCAKYYDCRQTLGFGSSYLKECSYPDLFSVSLKSCQNFTTVDCENRTEPQAPCEYDQNQCASMFNCRPCSERLASCVGLPDGENAYPGRRWTADHVYCLGNRTLTSGRCSSPSIFDPIARKCTPNVDPSHAPDYCQTNPQAMFPSTRSAAQYFDCSQPQSPLGTPYLQECTYPDLFHASNLRCQGFTSVPTDQRPTPQAPCEYEKNHCQTWDVGCVPCPQRLHSCVGLPDGLNPIEGKQWSPEYVNCHLNRTVGSGRCSQGVFDPNSRQCASTTQPGPLSIPDQCRQNPSLLIPDSRSCALYYNCSKIVGTLSPLLPAQLEECDYPKLYSTQYGRCLDFQSVQCNDRNEVMAPCEYT</sequence>
<feature type="domain" description="Chitin-binding type-2" evidence="1">
    <location>
        <begin position="2518"/>
        <end position="2577"/>
    </location>
</feature>
<feature type="domain" description="Chitin-binding type-2" evidence="1">
    <location>
        <begin position="1933"/>
        <end position="1990"/>
    </location>
</feature>
<feature type="domain" description="Chitin-binding type-2" evidence="1">
    <location>
        <begin position="595"/>
        <end position="657"/>
    </location>
</feature>
<feature type="domain" description="Chitin-binding type-2" evidence="1">
    <location>
        <begin position="1043"/>
        <end position="1104"/>
    </location>
</feature>
<feature type="domain" description="Chitin-binding type-2" evidence="1">
    <location>
        <begin position="3251"/>
        <end position="3311"/>
    </location>
</feature>
<feature type="domain" description="Chitin-binding type-2" evidence="1">
    <location>
        <begin position="297"/>
        <end position="359"/>
    </location>
</feature>
<feature type="domain" description="Chitin-binding type-2" evidence="1">
    <location>
        <begin position="1638"/>
        <end position="1698"/>
    </location>
</feature>
<dbReference type="Pfam" id="PF01607">
    <property type="entry name" value="CBM_14"/>
    <property type="match status" value="3"/>
</dbReference>
<feature type="domain" description="Chitin-binding type-2" evidence="1">
    <location>
        <begin position="1192"/>
        <end position="1252"/>
    </location>
</feature>
<feature type="domain" description="Chitin-binding type-2" evidence="1">
    <location>
        <begin position="3107"/>
        <end position="3164"/>
    </location>
</feature>
<dbReference type="InterPro" id="IPR002557">
    <property type="entry name" value="Chitin-bd_dom"/>
</dbReference>
<feature type="domain" description="Chitin-binding type-2" evidence="1">
    <location>
        <begin position="2814"/>
        <end position="2873"/>
    </location>
</feature>
<feature type="domain" description="Chitin-binding type-2" evidence="1">
    <location>
        <begin position="2224"/>
        <end position="2284"/>
    </location>
</feature>
<feature type="domain" description="Chitin-binding type-2" evidence="1">
    <location>
        <begin position="3548"/>
        <end position="3612"/>
    </location>
</feature>
<dbReference type="Gene3D" id="2.170.140.10">
    <property type="entry name" value="Chitin binding domain"/>
    <property type="match status" value="3"/>
</dbReference>
<dbReference type="EMBL" id="JAIWYP010000015">
    <property type="protein sequence ID" value="KAH3701468.1"/>
    <property type="molecule type" value="Genomic_DNA"/>
</dbReference>
<dbReference type="PROSITE" id="PS50940">
    <property type="entry name" value="CHIT_BIND_II"/>
    <property type="match status" value="24"/>
</dbReference>
<feature type="domain" description="Chitin-binding type-2" evidence="1">
    <location>
        <begin position="2077"/>
        <end position="2136"/>
    </location>
</feature>
<proteinExistence type="predicted"/>
<dbReference type="SUPFAM" id="SSF57625">
    <property type="entry name" value="Invertebrate chitin-binding proteins"/>
    <property type="match status" value="11"/>
</dbReference>
<feature type="domain" description="Chitin-binding type-2" evidence="1">
    <location>
        <begin position="2960"/>
        <end position="3020"/>
    </location>
</feature>
<feature type="domain" description="Chitin-binding type-2" evidence="1">
    <location>
        <begin position="1340"/>
        <end position="1401"/>
    </location>
</feature>
<evidence type="ECO:0000313" key="3">
    <source>
        <dbReference type="Proteomes" id="UP000828390"/>
    </source>
</evidence>
<name>A0A9D3YMA1_DREPO</name>
<feature type="domain" description="Chitin-binding type-2" evidence="1">
    <location>
        <begin position="3"/>
        <end position="63"/>
    </location>
</feature>
<accession>A0A9D3YMA1</accession>
<dbReference type="GO" id="GO:0005576">
    <property type="term" value="C:extracellular region"/>
    <property type="evidence" value="ECO:0007669"/>
    <property type="project" value="InterPro"/>
</dbReference>
<feature type="domain" description="Chitin-binding type-2" evidence="1">
    <location>
        <begin position="447"/>
        <end position="508"/>
    </location>
</feature>
<dbReference type="InterPro" id="IPR036508">
    <property type="entry name" value="Chitin-bd_dom_sf"/>
</dbReference>
<feature type="domain" description="Chitin-binding type-2" evidence="1">
    <location>
        <begin position="2665"/>
        <end position="2724"/>
    </location>
</feature>
<feature type="domain" description="Chitin-binding type-2" evidence="1">
    <location>
        <begin position="2371"/>
        <end position="2431"/>
    </location>
</feature>
<keyword evidence="3" id="KW-1185">Reference proteome</keyword>
<reference evidence="2" key="2">
    <citation type="submission" date="2020-11" db="EMBL/GenBank/DDBJ databases">
        <authorList>
            <person name="McCartney M.A."/>
            <person name="Auch B."/>
            <person name="Kono T."/>
            <person name="Mallez S."/>
            <person name="Becker A."/>
            <person name="Gohl D.M."/>
            <person name="Silverstein K.A.T."/>
            <person name="Koren S."/>
            <person name="Bechman K.B."/>
            <person name="Herman A."/>
            <person name="Abrahante J.E."/>
            <person name="Garbe J."/>
        </authorList>
    </citation>
    <scope>NUCLEOTIDE SEQUENCE</scope>
    <source>
        <strain evidence="2">Duluth1</strain>
        <tissue evidence="2">Whole animal</tissue>
    </source>
</reference>
<comment type="caution">
    <text evidence="2">The sequence shown here is derived from an EMBL/GenBank/DDBJ whole genome shotgun (WGS) entry which is preliminary data.</text>
</comment>